<evidence type="ECO:0000313" key="2">
    <source>
        <dbReference type="EMBL" id="OGH84864.1"/>
    </source>
</evidence>
<dbReference type="CDD" id="cd10447">
    <property type="entry name" value="GIY-YIG_unchar_2"/>
    <property type="match status" value="1"/>
</dbReference>
<evidence type="ECO:0000313" key="3">
    <source>
        <dbReference type="Proteomes" id="UP000178349"/>
    </source>
</evidence>
<dbReference type="Pfam" id="PF01541">
    <property type="entry name" value="GIY-YIG"/>
    <property type="match status" value="1"/>
</dbReference>
<dbReference type="InterPro" id="IPR000305">
    <property type="entry name" value="GIY-YIG_endonuc"/>
</dbReference>
<sequence length="277" mass="31846">MTRGRTINIYIPDSNPRGVKVCDIQNSIVKAIFIPRNKMEDVNNREELKEPGIYFLFGKEDENTKPKVYIGEAENLLTRIKQHNRKKDFWNTAICFISEKKNINKAHIKYLESYCCEQSQITNKYILENGNSPTQSSLTERDQDFVLSFFDDLKILIATLGFPIFEETKKEEKDLFFCKSQNSDASGEYSEDGMVVFASSKANVNTSATIGHWAINLRNNLIEQKIMQKDSGHYIFTENYTFNSPSAATAVLLGRSANGWTSWKDKKGKTLDERFRK</sequence>
<dbReference type="EMBL" id="MFQW01000061">
    <property type="protein sequence ID" value="OGH84864.1"/>
    <property type="molecule type" value="Genomic_DNA"/>
</dbReference>
<evidence type="ECO:0000259" key="1">
    <source>
        <dbReference type="PROSITE" id="PS50164"/>
    </source>
</evidence>
<proteinExistence type="predicted"/>
<name>A0A1F6NMJ8_9BACT</name>
<organism evidence="2 3">
    <name type="scientific">Candidatus Magasanikbacteria bacterium RIFOXYC12_FULL_33_11</name>
    <dbReference type="NCBI Taxonomy" id="1798701"/>
    <lineage>
        <taxon>Bacteria</taxon>
        <taxon>Candidatus Magasanikiibacteriota</taxon>
    </lineage>
</organism>
<protein>
    <recommendedName>
        <fullName evidence="1">GIY-YIG domain-containing protein</fullName>
    </recommendedName>
</protein>
<dbReference type="InterPro" id="IPR025579">
    <property type="entry name" value="DUF4357"/>
</dbReference>
<comment type="caution">
    <text evidence="2">The sequence shown here is derived from an EMBL/GenBank/DDBJ whole genome shotgun (WGS) entry which is preliminary data.</text>
</comment>
<dbReference type="AlphaFoldDB" id="A0A1F6NMJ8"/>
<feature type="domain" description="GIY-YIG" evidence="1">
    <location>
        <begin position="49"/>
        <end position="127"/>
    </location>
</feature>
<dbReference type="InterPro" id="IPR035901">
    <property type="entry name" value="GIY-YIG_endonuc_sf"/>
</dbReference>
<reference evidence="2 3" key="1">
    <citation type="journal article" date="2016" name="Nat. Commun.">
        <title>Thousands of microbial genomes shed light on interconnected biogeochemical processes in an aquifer system.</title>
        <authorList>
            <person name="Anantharaman K."/>
            <person name="Brown C.T."/>
            <person name="Hug L.A."/>
            <person name="Sharon I."/>
            <person name="Castelle C.J."/>
            <person name="Probst A.J."/>
            <person name="Thomas B.C."/>
            <person name="Singh A."/>
            <person name="Wilkins M.J."/>
            <person name="Karaoz U."/>
            <person name="Brodie E.L."/>
            <person name="Williams K.H."/>
            <person name="Hubbard S.S."/>
            <person name="Banfield J.F."/>
        </authorList>
    </citation>
    <scope>NUCLEOTIDE SEQUENCE [LARGE SCALE GENOMIC DNA]</scope>
</reference>
<dbReference type="Proteomes" id="UP000178349">
    <property type="component" value="Unassembled WGS sequence"/>
</dbReference>
<accession>A0A1F6NMJ8</accession>
<dbReference type="PROSITE" id="PS50164">
    <property type="entry name" value="GIY_YIG"/>
    <property type="match status" value="1"/>
</dbReference>
<dbReference type="SUPFAM" id="SSF82771">
    <property type="entry name" value="GIY-YIG endonuclease"/>
    <property type="match status" value="1"/>
</dbReference>
<gene>
    <name evidence="2" type="ORF">A2493_01240</name>
</gene>
<dbReference type="Pfam" id="PF14267">
    <property type="entry name" value="DUF4357"/>
    <property type="match status" value="1"/>
</dbReference>